<evidence type="ECO:0000313" key="5">
    <source>
        <dbReference type="EMBL" id="SDK99431.1"/>
    </source>
</evidence>
<dbReference type="RefSeq" id="WP_089681902.1">
    <property type="nucleotide sequence ID" value="NZ_FNFO01000004.1"/>
</dbReference>
<dbReference type="InterPro" id="IPR028082">
    <property type="entry name" value="Peripla_BP_I"/>
</dbReference>
<evidence type="ECO:0000256" key="2">
    <source>
        <dbReference type="ARBA" id="ARBA00023125"/>
    </source>
</evidence>
<dbReference type="STRING" id="1075417.SAMN05421823_10492"/>
<dbReference type="InterPro" id="IPR046335">
    <property type="entry name" value="LacI/GalR-like_sensor"/>
</dbReference>
<dbReference type="PANTHER" id="PTHR30146:SF109">
    <property type="entry name" value="HTH-TYPE TRANSCRIPTIONAL REGULATOR GALS"/>
    <property type="match status" value="1"/>
</dbReference>
<dbReference type="SMART" id="SM00354">
    <property type="entry name" value="HTH_LACI"/>
    <property type="match status" value="1"/>
</dbReference>
<dbReference type="Gene3D" id="3.40.50.2300">
    <property type="match status" value="2"/>
</dbReference>
<dbReference type="SUPFAM" id="SSF47413">
    <property type="entry name" value="lambda repressor-like DNA-binding domains"/>
    <property type="match status" value="1"/>
</dbReference>
<dbReference type="GO" id="GO:0003700">
    <property type="term" value="F:DNA-binding transcription factor activity"/>
    <property type="evidence" value="ECO:0007669"/>
    <property type="project" value="TreeGrafter"/>
</dbReference>
<feature type="domain" description="HTH lacI-type" evidence="4">
    <location>
        <begin position="6"/>
        <end position="60"/>
    </location>
</feature>
<keyword evidence="2" id="KW-0238">DNA-binding</keyword>
<dbReference type="CDD" id="cd06267">
    <property type="entry name" value="PBP1_LacI_sugar_binding-like"/>
    <property type="match status" value="1"/>
</dbReference>
<proteinExistence type="predicted"/>
<protein>
    <submittedName>
        <fullName evidence="5">LacI family transcriptional regulator</fullName>
    </submittedName>
</protein>
<dbReference type="InterPro" id="IPR000843">
    <property type="entry name" value="HTH_LacI"/>
</dbReference>
<dbReference type="PANTHER" id="PTHR30146">
    <property type="entry name" value="LACI-RELATED TRANSCRIPTIONAL REPRESSOR"/>
    <property type="match status" value="1"/>
</dbReference>
<keyword evidence="1" id="KW-0805">Transcription regulation</keyword>
<keyword evidence="3" id="KW-0804">Transcription</keyword>
<keyword evidence="6" id="KW-1185">Reference proteome</keyword>
<dbReference type="Gene3D" id="1.10.260.40">
    <property type="entry name" value="lambda repressor-like DNA-binding domains"/>
    <property type="match status" value="1"/>
</dbReference>
<name>A0A1G9GFM8_9BACT</name>
<dbReference type="OrthoDB" id="833520at2"/>
<dbReference type="CDD" id="cd01392">
    <property type="entry name" value="HTH_LacI"/>
    <property type="match status" value="1"/>
</dbReference>
<dbReference type="Proteomes" id="UP000198510">
    <property type="component" value="Unassembled WGS sequence"/>
</dbReference>
<dbReference type="AlphaFoldDB" id="A0A1G9GFM8"/>
<evidence type="ECO:0000256" key="3">
    <source>
        <dbReference type="ARBA" id="ARBA00023163"/>
    </source>
</evidence>
<gene>
    <name evidence="5" type="ORF">SAMN05421823_10492</name>
</gene>
<dbReference type="Pfam" id="PF13377">
    <property type="entry name" value="Peripla_BP_3"/>
    <property type="match status" value="1"/>
</dbReference>
<dbReference type="EMBL" id="FNFO01000004">
    <property type="protein sequence ID" value="SDK99431.1"/>
    <property type="molecule type" value="Genomic_DNA"/>
</dbReference>
<organism evidence="5 6">
    <name type="scientific">Catalinimonas alkaloidigena</name>
    <dbReference type="NCBI Taxonomy" id="1075417"/>
    <lineage>
        <taxon>Bacteria</taxon>
        <taxon>Pseudomonadati</taxon>
        <taxon>Bacteroidota</taxon>
        <taxon>Cytophagia</taxon>
        <taxon>Cytophagales</taxon>
        <taxon>Catalimonadaceae</taxon>
        <taxon>Catalinimonas</taxon>
    </lineage>
</organism>
<dbReference type="GO" id="GO:0000976">
    <property type="term" value="F:transcription cis-regulatory region binding"/>
    <property type="evidence" value="ECO:0007669"/>
    <property type="project" value="TreeGrafter"/>
</dbReference>
<evidence type="ECO:0000256" key="1">
    <source>
        <dbReference type="ARBA" id="ARBA00023015"/>
    </source>
</evidence>
<dbReference type="PROSITE" id="PS50932">
    <property type="entry name" value="HTH_LACI_2"/>
    <property type="match status" value="1"/>
</dbReference>
<evidence type="ECO:0000259" key="4">
    <source>
        <dbReference type="PROSITE" id="PS50932"/>
    </source>
</evidence>
<evidence type="ECO:0000313" key="6">
    <source>
        <dbReference type="Proteomes" id="UP000198510"/>
    </source>
</evidence>
<accession>A0A1G9GFM8</accession>
<reference evidence="5 6" key="1">
    <citation type="submission" date="2016-10" db="EMBL/GenBank/DDBJ databases">
        <authorList>
            <person name="de Groot N.N."/>
        </authorList>
    </citation>
    <scope>NUCLEOTIDE SEQUENCE [LARGE SCALE GENOMIC DNA]</scope>
    <source>
        <strain evidence="5 6">DSM 25186</strain>
    </source>
</reference>
<dbReference type="SUPFAM" id="SSF53822">
    <property type="entry name" value="Periplasmic binding protein-like I"/>
    <property type="match status" value="1"/>
</dbReference>
<dbReference type="Pfam" id="PF00356">
    <property type="entry name" value="LacI"/>
    <property type="match status" value="1"/>
</dbReference>
<dbReference type="InterPro" id="IPR010982">
    <property type="entry name" value="Lambda_DNA-bd_dom_sf"/>
</dbReference>
<sequence length="343" mass="37859">MGKKETTIYDIARQLNLSPATVSRALHDHPAINRNTKVLITQKAKEMGYRTNTFARNLRRQRTNTLGVIVPRLNSYFMSTVLAGMEKVANEAAYNLIITQSLESAQKEIANAKTLFNSRVDGLLVSLAYDTEETEHFETYVKKGIPLLFFDRVLAHKQCTSIVINNEEAAFEAVTHLIAQGCRRVAHLTGDLRRNVYAERLAGYRRALTAHGLPYDETLVRTTDLSPEAGTEAAAWLQHLAPMPDGVFVANDSCAVSCIIALKQAGVQIPEQIAFAGFNNDPVSRVVEPNLTTVHYPGQQMGEIAVKTLINHLNGKESLDATNTIILRSELIARASSCRGKSL</sequence>